<dbReference type="EMBL" id="WKMC01000002">
    <property type="protein sequence ID" value="MRZ49531.1"/>
    <property type="molecule type" value="Genomic_DNA"/>
</dbReference>
<name>A0A3D9A9Q4_PARDI</name>
<comment type="caution">
    <text evidence="2">The sequence shown here is derived from an EMBL/GenBank/DDBJ whole genome shotgun (WGS) entry which is preliminary data.</text>
</comment>
<dbReference type="EMBL" id="WKMO01000012">
    <property type="protein sequence ID" value="MSB74346.1"/>
    <property type="molecule type" value="Genomic_DNA"/>
</dbReference>
<keyword evidence="1" id="KW-0732">Signal</keyword>
<protein>
    <recommendedName>
        <fullName evidence="8">Major fimbrial subunit protein N-terminal domain-containing protein</fullName>
    </recommendedName>
</protein>
<dbReference type="Proteomes" id="UP000441609">
    <property type="component" value="Unassembled WGS sequence"/>
</dbReference>
<reference evidence="6 7" key="2">
    <citation type="journal article" date="2019" name="Nat. Med.">
        <title>A library of human gut bacterial isolates paired with longitudinal multiomics data enables mechanistic microbiome research.</title>
        <authorList>
            <person name="Poyet M."/>
            <person name="Groussin M."/>
            <person name="Gibbons S.M."/>
            <person name="Avila-Pacheco J."/>
            <person name="Jiang X."/>
            <person name="Kearney S.M."/>
            <person name="Perrotta A.R."/>
            <person name="Berdy B."/>
            <person name="Zhao S."/>
            <person name="Lieberman T.D."/>
            <person name="Swanson P.K."/>
            <person name="Smith M."/>
            <person name="Roesemann S."/>
            <person name="Alexander J.E."/>
            <person name="Rich S.A."/>
            <person name="Livny J."/>
            <person name="Vlamakis H."/>
            <person name="Clish C."/>
            <person name="Bullock K."/>
            <person name="Deik A."/>
            <person name="Scott J."/>
            <person name="Pierce K.A."/>
            <person name="Xavier R.J."/>
            <person name="Alm E.J."/>
        </authorList>
    </citation>
    <scope>NUCLEOTIDE SEQUENCE [LARGE SCALE GENOMIC DNA]</scope>
    <source>
        <strain evidence="3 7">BIOML-A20</strain>
        <strain evidence="2 6">BIOML-A32</strain>
    </source>
</reference>
<dbReference type="OrthoDB" id="1100924at2"/>
<evidence type="ECO:0000313" key="6">
    <source>
        <dbReference type="Proteomes" id="UP000441358"/>
    </source>
</evidence>
<dbReference type="RefSeq" id="WP_005859422.1">
    <property type="nucleotide sequence ID" value="NZ_BQOC01000007.1"/>
</dbReference>
<evidence type="ECO:0000313" key="5">
    <source>
        <dbReference type="Proteomes" id="UP000284660"/>
    </source>
</evidence>
<dbReference type="AlphaFoldDB" id="A0A3D9A9Q4"/>
<proteinExistence type="predicted"/>
<dbReference type="Gene3D" id="2.60.40.2580">
    <property type="match status" value="1"/>
</dbReference>
<dbReference type="EMBL" id="QSJN01000014">
    <property type="protein sequence ID" value="RHD71893.1"/>
    <property type="molecule type" value="Genomic_DNA"/>
</dbReference>
<gene>
    <name evidence="4" type="ORF">DW782_18340</name>
    <name evidence="2" type="ORF">GKD66_04615</name>
    <name evidence="3" type="ORF">GKD70_13820</name>
</gene>
<dbReference type="Proteomes" id="UP000441358">
    <property type="component" value="Unassembled WGS sequence"/>
</dbReference>
<reference evidence="4 5" key="1">
    <citation type="submission" date="2018-08" db="EMBL/GenBank/DDBJ databases">
        <title>A genome reference for cultivated species of the human gut microbiota.</title>
        <authorList>
            <person name="Zou Y."/>
            <person name="Xue W."/>
            <person name="Luo G."/>
        </authorList>
    </citation>
    <scope>NUCLEOTIDE SEQUENCE [LARGE SCALE GENOMIC DNA]</scope>
    <source>
        <strain evidence="4 5">AM30-4</strain>
    </source>
</reference>
<evidence type="ECO:0000313" key="2">
    <source>
        <dbReference type="EMBL" id="MRZ49531.1"/>
    </source>
</evidence>
<sequence>MKIKNILALLCFLCIGVSCSMEDDILSGVDTKGPAGIDATELYASLDLSLLVRNSNVTTKSSELTGPTDGTEENMTKDERSVSDCYIAIFKYDSKTKNVGDFLTSYYSSNGSISESLIFKIPKDKSERTDLKIVVIANAAASVSRSGLASASQISYADLKGKTLVEVPNVFVKVGETEIAKGDGGTYPDNKGGVYVNISEKILGLDQPANTPVEVKLIQRTAAIMLQQFKILKSDGTEYDNVEIKGLSLLNSKTIGQVAGEVSSGEKLYGMQSVNGTTERLYSYENTSSSQPTTLKIDYVYNNGETGSCSFPIKSRLSETSDPSIAVWAGYLYKLEVTLRNATVDVTVQCVTQDWIFDKDHEFEFTF</sequence>
<organism evidence="2 6">
    <name type="scientific">Parabacteroides distasonis</name>
    <dbReference type="NCBI Taxonomy" id="823"/>
    <lineage>
        <taxon>Bacteria</taxon>
        <taxon>Pseudomonadati</taxon>
        <taxon>Bacteroidota</taxon>
        <taxon>Bacteroidia</taxon>
        <taxon>Bacteroidales</taxon>
        <taxon>Tannerellaceae</taxon>
        <taxon>Parabacteroides</taxon>
    </lineage>
</organism>
<dbReference type="PROSITE" id="PS51257">
    <property type="entry name" value="PROKAR_LIPOPROTEIN"/>
    <property type="match status" value="1"/>
</dbReference>
<accession>A0A3D9A9Q4</accession>
<evidence type="ECO:0000313" key="3">
    <source>
        <dbReference type="EMBL" id="MSB74346.1"/>
    </source>
</evidence>
<evidence type="ECO:0000256" key="1">
    <source>
        <dbReference type="SAM" id="SignalP"/>
    </source>
</evidence>
<feature type="signal peptide" evidence="1">
    <location>
        <begin position="1"/>
        <end position="20"/>
    </location>
</feature>
<dbReference type="Proteomes" id="UP000284660">
    <property type="component" value="Unassembled WGS sequence"/>
</dbReference>
<evidence type="ECO:0000313" key="7">
    <source>
        <dbReference type="Proteomes" id="UP000441609"/>
    </source>
</evidence>
<feature type="chain" id="PRO_5039860651" description="Major fimbrial subunit protein N-terminal domain-containing protein" evidence="1">
    <location>
        <begin position="21"/>
        <end position="367"/>
    </location>
</feature>
<evidence type="ECO:0008006" key="8">
    <source>
        <dbReference type="Google" id="ProtNLM"/>
    </source>
</evidence>
<evidence type="ECO:0000313" key="4">
    <source>
        <dbReference type="EMBL" id="RHD71893.1"/>
    </source>
</evidence>